<evidence type="ECO:0000256" key="2">
    <source>
        <dbReference type="ARBA" id="ARBA00023315"/>
    </source>
</evidence>
<accession>A0A644V6N8</accession>
<dbReference type="SUPFAM" id="SSF55729">
    <property type="entry name" value="Acyl-CoA N-acyltransferases (Nat)"/>
    <property type="match status" value="1"/>
</dbReference>
<dbReference type="Pfam" id="PF00583">
    <property type="entry name" value="Acetyltransf_1"/>
    <property type="match status" value="1"/>
</dbReference>
<proteinExistence type="predicted"/>
<evidence type="ECO:0000259" key="3">
    <source>
        <dbReference type="PROSITE" id="PS51186"/>
    </source>
</evidence>
<dbReference type="PANTHER" id="PTHR23091">
    <property type="entry name" value="N-TERMINAL ACETYLTRANSFERASE"/>
    <property type="match status" value="1"/>
</dbReference>
<dbReference type="GO" id="GO:0008999">
    <property type="term" value="F:protein-N-terminal-alanine acetyltransferase activity"/>
    <property type="evidence" value="ECO:0007669"/>
    <property type="project" value="UniProtKB-EC"/>
</dbReference>
<dbReference type="InterPro" id="IPR016181">
    <property type="entry name" value="Acyl_CoA_acyltransferase"/>
</dbReference>
<feature type="domain" description="N-acetyltransferase" evidence="3">
    <location>
        <begin position="14"/>
        <end position="160"/>
    </location>
</feature>
<gene>
    <name evidence="4" type="primary">rimI_6</name>
    <name evidence="4" type="ORF">SDC9_32828</name>
</gene>
<dbReference type="AlphaFoldDB" id="A0A644V6N8"/>
<dbReference type="PROSITE" id="PS51186">
    <property type="entry name" value="GNAT"/>
    <property type="match status" value="1"/>
</dbReference>
<evidence type="ECO:0000256" key="1">
    <source>
        <dbReference type="ARBA" id="ARBA00022679"/>
    </source>
</evidence>
<keyword evidence="2 4" id="KW-0012">Acyltransferase</keyword>
<keyword evidence="1 4" id="KW-0808">Transferase</keyword>
<name>A0A644V6N8_9ZZZZ</name>
<dbReference type="InterPro" id="IPR000182">
    <property type="entry name" value="GNAT_dom"/>
</dbReference>
<reference evidence="4" key="1">
    <citation type="submission" date="2019-08" db="EMBL/GenBank/DDBJ databases">
        <authorList>
            <person name="Kucharzyk K."/>
            <person name="Murdoch R.W."/>
            <person name="Higgins S."/>
            <person name="Loffler F."/>
        </authorList>
    </citation>
    <scope>NUCLEOTIDE SEQUENCE</scope>
</reference>
<dbReference type="GO" id="GO:0031415">
    <property type="term" value="C:NatA complex"/>
    <property type="evidence" value="ECO:0007669"/>
    <property type="project" value="InterPro"/>
</dbReference>
<dbReference type="NCBIfam" id="TIGR01575">
    <property type="entry name" value="rimI"/>
    <property type="match status" value="1"/>
</dbReference>
<dbReference type="CDD" id="cd04301">
    <property type="entry name" value="NAT_SF"/>
    <property type="match status" value="1"/>
</dbReference>
<sequence>MVTFRGVGGTSAGCLIRKASIEDIPDIYRIELLCFPDPWDYKAMLEMMTVFLTSFYVAEAEGRIVGFSAGAVEETEEEKYGHICNLAVSPDMRGFGIGRLLLRKLERDFFMQGCTGCSLEVRIGNTQAREFYEKIGYEDVILFGEYYKDGEDAVVMMRWF</sequence>
<dbReference type="PANTHER" id="PTHR23091:SF4">
    <property type="entry name" value="N-TERMINAL AMINO-ACID N(ALPHA)-ACETYLTRANSFERASE NATA"/>
    <property type="match status" value="1"/>
</dbReference>
<organism evidence="4">
    <name type="scientific">bioreactor metagenome</name>
    <dbReference type="NCBI Taxonomy" id="1076179"/>
    <lineage>
        <taxon>unclassified sequences</taxon>
        <taxon>metagenomes</taxon>
        <taxon>ecological metagenomes</taxon>
    </lineage>
</organism>
<evidence type="ECO:0000313" key="4">
    <source>
        <dbReference type="EMBL" id="MPL86841.1"/>
    </source>
</evidence>
<dbReference type="EMBL" id="VSSQ01000228">
    <property type="protein sequence ID" value="MPL86841.1"/>
    <property type="molecule type" value="Genomic_DNA"/>
</dbReference>
<comment type="caution">
    <text evidence="4">The sequence shown here is derived from an EMBL/GenBank/DDBJ whole genome shotgun (WGS) entry which is preliminary data.</text>
</comment>
<dbReference type="EC" id="2.3.1.267" evidence="4"/>
<dbReference type="Gene3D" id="3.40.630.30">
    <property type="match status" value="1"/>
</dbReference>
<dbReference type="InterPro" id="IPR006464">
    <property type="entry name" value="AcTrfase_RimI/Ard1"/>
</dbReference>
<dbReference type="InterPro" id="IPR045047">
    <property type="entry name" value="Ard1-like"/>
</dbReference>
<protein>
    <submittedName>
        <fullName evidence="4">Ribosomal-protein-alanine acetyltransferase</fullName>
        <ecNumber evidence="4">2.3.1.267</ecNumber>
    </submittedName>
</protein>